<feature type="domain" description="Core-binding (CB)" evidence="7">
    <location>
        <begin position="99"/>
        <end position="183"/>
    </location>
</feature>
<name>A0AAE4PYW2_9GAMM</name>
<dbReference type="AlphaFoldDB" id="A0AAE4PYW2"/>
<dbReference type="Gene3D" id="1.10.443.10">
    <property type="entry name" value="Intergrase catalytic core"/>
    <property type="match status" value="1"/>
</dbReference>
<evidence type="ECO:0000259" key="7">
    <source>
        <dbReference type="PROSITE" id="PS51900"/>
    </source>
</evidence>
<feature type="domain" description="Tyr recombinase" evidence="6">
    <location>
        <begin position="208"/>
        <end position="394"/>
    </location>
</feature>
<dbReference type="InterPro" id="IPR050808">
    <property type="entry name" value="Phage_Integrase"/>
</dbReference>
<dbReference type="InterPro" id="IPR013762">
    <property type="entry name" value="Integrase-like_cat_sf"/>
</dbReference>
<evidence type="ECO:0000256" key="3">
    <source>
        <dbReference type="ARBA" id="ARBA00023125"/>
    </source>
</evidence>
<keyword evidence="4" id="KW-0233">DNA recombination</keyword>
<evidence type="ECO:0000313" key="8">
    <source>
        <dbReference type="EMBL" id="MDV5390793.1"/>
    </source>
</evidence>
<evidence type="ECO:0000256" key="4">
    <source>
        <dbReference type="ARBA" id="ARBA00023172"/>
    </source>
</evidence>
<dbReference type="InterPro" id="IPR053876">
    <property type="entry name" value="Phage_int_M"/>
</dbReference>
<dbReference type="Pfam" id="PF22022">
    <property type="entry name" value="Phage_int_M"/>
    <property type="match status" value="1"/>
</dbReference>
<dbReference type="Gene3D" id="1.10.150.130">
    <property type="match status" value="1"/>
</dbReference>
<dbReference type="GO" id="GO:0015074">
    <property type="term" value="P:DNA integration"/>
    <property type="evidence" value="ECO:0007669"/>
    <property type="project" value="UniProtKB-KW"/>
</dbReference>
<dbReference type="InterPro" id="IPR044068">
    <property type="entry name" value="CB"/>
</dbReference>
<dbReference type="GO" id="GO:0003677">
    <property type="term" value="F:DNA binding"/>
    <property type="evidence" value="ECO:0007669"/>
    <property type="project" value="UniProtKB-UniRule"/>
</dbReference>
<dbReference type="PROSITE" id="PS51898">
    <property type="entry name" value="TYR_RECOMBINASE"/>
    <property type="match status" value="1"/>
</dbReference>
<dbReference type="PROSITE" id="PS51900">
    <property type="entry name" value="CB"/>
    <property type="match status" value="1"/>
</dbReference>
<dbReference type="GO" id="GO:0006310">
    <property type="term" value="P:DNA recombination"/>
    <property type="evidence" value="ECO:0007669"/>
    <property type="project" value="UniProtKB-KW"/>
</dbReference>
<gene>
    <name evidence="8" type="ORF">QM089_11105</name>
</gene>
<dbReference type="RefSeq" id="WP_317519862.1">
    <property type="nucleotide sequence ID" value="NZ_JASGOQ010000001.1"/>
</dbReference>
<dbReference type="InterPro" id="IPR010998">
    <property type="entry name" value="Integrase_recombinase_N"/>
</dbReference>
<keyword evidence="3 5" id="KW-0238">DNA-binding</keyword>
<dbReference type="SUPFAM" id="SSF56349">
    <property type="entry name" value="DNA breaking-rejoining enzymes"/>
    <property type="match status" value="1"/>
</dbReference>
<dbReference type="Pfam" id="PF00589">
    <property type="entry name" value="Phage_integrase"/>
    <property type="match status" value="1"/>
</dbReference>
<evidence type="ECO:0000259" key="6">
    <source>
        <dbReference type="PROSITE" id="PS51898"/>
    </source>
</evidence>
<sequence>MALSDSWLKANLNKVADKPYEKADRDGLSVRVSAKGAITFQMRYRWASKAARVDIGPYPLLSLKEAREQCEAYRKLLLDNQDPREYKRDKAAKAVSNEGSVEQVFRAWHKSQFSDGRASVKDSTAHEYLRALEINVFPVLGKKQVEQVTLHQWLDLFESIAAKKPTITNLTLTVSRRALKWAVRRRIISTNELMGIESKEDLNISRKSRKRTLSDDELKIILQAIDNAKRQRLGNRIMVFMALFFGCRIGELRLAQKAHFDFTKMIWTVPVENHKTGYKMQRPLLRPIIDEIVPLLELAFSLSPNELVFPTEKGGIYSQAATTRMSNPINTWAKLNGTPLNEWYLHDLRRTQRTNMSKITTTEVAETMLGHKLSGIQSIYDHYDYLEEQAKAYRIWWQKLQRLKDPAAYHNVVELKAAQ</sequence>
<comment type="similarity">
    <text evidence="1">Belongs to the 'phage' integrase family.</text>
</comment>
<dbReference type="Gene3D" id="3.30.160.390">
    <property type="entry name" value="Integrase, DNA-binding domain"/>
    <property type="match status" value="1"/>
</dbReference>
<evidence type="ECO:0000313" key="9">
    <source>
        <dbReference type="Proteomes" id="UP001187859"/>
    </source>
</evidence>
<keyword evidence="2" id="KW-0229">DNA integration</keyword>
<dbReference type="Proteomes" id="UP001187859">
    <property type="component" value="Unassembled WGS sequence"/>
</dbReference>
<reference evidence="8" key="1">
    <citation type="submission" date="2023-05" db="EMBL/GenBank/DDBJ databases">
        <title>Colonisation of extended spectrum b-lactamase- and carbapenemase-producing bacteria on hospital surfaces from low- and middle-income countries.</title>
        <authorList>
            <person name="Nieto-Rosado M."/>
            <person name="Sands K."/>
            <person name="Iregbu K."/>
            <person name="Zahra R."/>
            <person name="Mazarati J.B."/>
            <person name="Mehtar S."/>
            <person name="Barnards-Group B."/>
            <person name="Walsh T.R."/>
        </authorList>
    </citation>
    <scope>NUCLEOTIDE SEQUENCE</scope>
    <source>
        <strain evidence="8">PP-E493</strain>
    </source>
</reference>
<evidence type="ECO:0000256" key="2">
    <source>
        <dbReference type="ARBA" id="ARBA00022908"/>
    </source>
</evidence>
<dbReference type="PANTHER" id="PTHR30629:SF2">
    <property type="entry name" value="PROPHAGE INTEGRASE INTS-RELATED"/>
    <property type="match status" value="1"/>
</dbReference>
<dbReference type="InterPro" id="IPR002104">
    <property type="entry name" value="Integrase_catalytic"/>
</dbReference>
<proteinExistence type="inferred from homology"/>
<dbReference type="PANTHER" id="PTHR30629">
    <property type="entry name" value="PROPHAGE INTEGRASE"/>
    <property type="match status" value="1"/>
</dbReference>
<evidence type="ECO:0000256" key="1">
    <source>
        <dbReference type="ARBA" id="ARBA00008857"/>
    </source>
</evidence>
<organism evidence="8 9">
    <name type="scientific">Shewanella xiamenensis</name>
    <dbReference type="NCBI Taxonomy" id="332186"/>
    <lineage>
        <taxon>Bacteria</taxon>
        <taxon>Pseudomonadati</taxon>
        <taxon>Pseudomonadota</taxon>
        <taxon>Gammaproteobacteria</taxon>
        <taxon>Alteromonadales</taxon>
        <taxon>Shewanellaceae</taxon>
        <taxon>Shewanella</taxon>
    </lineage>
</organism>
<protein>
    <submittedName>
        <fullName evidence="8">Integrase arm-type DNA-binding domain-containing protein</fullName>
    </submittedName>
</protein>
<dbReference type="Pfam" id="PF13356">
    <property type="entry name" value="Arm-DNA-bind_3"/>
    <property type="match status" value="1"/>
</dbReference>
<dbReference type="InterPro" id="IPR025166">
    <property type="entry name" value="Integrase_DNA_bind_dom"/>
</dbReference>
<evidence type="ECO:0000256" key="5">
    <source>
        <dbReference type="PROSITE-ProRule" id="PRU01248"/>
    </source>
</evidence>
<comment type="caution">
    <text evidence="8">The sequence shown here is derived from an EMBL/GenBank/DDBJ whole genome shotgun (WGS) entry which is preliminary data.</text>
</comment>
<dbReference type="InterPro" id="IPR011010">
    <property type="entry name" value="DNA_brk_join_enz"/>
</dbReference>
<dbReference type="CDD" id="cd00801">
    <property type="entry name" value="INT_P4_C"/>
    <property type="match status" value="1"/>
</dbReference>
<dbReference type="EMBL" id="JASGOQ010000001">
    <property type="protein sequence ID" value="MDV5390793.1"/>
    <property type="molecule type" value="Genomic_DNA"/>
</dbReference>
<accession>A0AAE4PYW2</accession>
<dbReference type="InterPro" id="IPR038488">
    <property type="entry name" value="Integrase_DNA-bd_sf"/>
</dbReference>